<comment type="caution">
    <text evidence="3">The sequence shown here is derived from an EMBL/GenBank/DDBJ whole genome shotgun (WGS) entry which is preliminary data.</text>
</comment>
<keyword evidence="4" id="KW-1185">Reference proteome</keyword>
<keyword evidence="2" id="KW-1133">Transmembrane helix</keyword>
<dbReference type="InterPro" id="IPR026030">
    <property type="entry name" value="Pur-cyt_permease_Fcy2/21/22"/>
</dbReference>
<protein>
    <submittedName>
        <fullName evidence="3">Uncharacterized protein</fullName>
    </submittedName>
</protein>
<evidence type="ECO:0000256" key="1">
    <source>
        <dbReference type="ARBA" id="ARBA00022448"/>
    </source>
</evidence>
<keyword evidence="2" id="KW-0812">Transmembrane</keyword>
<keyword evidence="1" id="KW-0813">Transport</keyword>
<dbReference type="EMBL" id="JARJLG010000350">
    <property type="protein sequence ID" value="KAJ7715360.1"/>
    <property type="molecule type" value="Genomic_DNA"/>
</dbReference>
<dbReference type="Proteomes" id="UP001215280">
    <property type="component" value="Unassembled WGS sequence"/>
</dbReference>
<dbReference type="PANTHER" id="PTHR31806">
    <property type="entry name" value="PURINE-CYTOSINE PERMEASE FCY2-RELATED"/>
    <property type="match status" value="1"/>
</dbReference>
<gene>
    <name evidence="3" type="ORF">DFH07DRAFT_974194</name>
</gene>
<reference evidence="3" key="1">
    <citation type="submission" date="2023-03" db="EMBL/GenBank/DDBJ databases">
        <title>Massive genome expansion in bonnet fungi (Mycena s.s.) driven by repeated elements and novel gene families across ecological guilds.</title>
        <authorList>
            <consortium name="Lawrence Berkeley National Laboratory"/>
            <person name="Harder C.B."/>
            <person name="Miyauchi S."/>
            <person name="Viragh M."/>
            <person name="Kuo A."/>
            <person name="Thoen E."/>
            <person name="Andreopoulos B."/>
            <person name="Lu D."/>
            <person name="Skrede I."/>
            <person name="Drula E."/>
            <person name="Henrissat B."/>
            <person name="Morin E."/>
            <person name="Kohler A."/>
            <person name="Barry K."/>
            <person name="LaButti K."/>
            <person name="Morin E."/>
            <person name="Salamov A."/>
            <person name="Lipzen A."/>
            <person name="Mereny Z."/>
            <person name="Hegedus B."/>
            <person name="Baldrian P."/>
            <person name="Stursova M."/>
            <person name="Weitz H."/>
            <person name="Taylor A."/>
            <person name="Grigoriev I.V."/>
            <person name="Nagy L.G."/>
            <person name="Martin F."/>
            <person name="Kauserud H."/>
        </authorList>
    </citation>
    <scope>NUCLEOTIDE SEQUENCE</scope>
    <source>
        <strain evidence="3">CBHHK188m</strain>
    </source>
</reference>
<keyword evidence="2" id="KW-0472">Membrane</keyword>
<evidence type="ECO:0000313" key="3">
    <source>
        <dbReference type="EMBL" id="KAJ7715360.1"/>
    </source>
</evidence>
<dbReference type="GO" id="GO:0000329">
    <property type="term" value="C:fungal-type vacuole membrane"/>
    <property type="evidence" value="ECO:0007669"/>
    <property type="project" value="TreeGrafter"/>
</dbReference>
<sequence>MHRVCGAKVPQSVWPIVITAIYIPIAIAGASSFSLSLQDLMNVLGYWLSIFVTVVLLEHFVFRSGDFARYHAAEVFPYTLGLQFEHIKVDGGLVIRQIQRLVIDSQDEQAERVGAEGLENGMEREEEDEVGV</sequence>
<dbReference type="GO" id="GO:0005886">
    <property type="term" value="C:plasma membrane"/>
    <property type="evidence" value="ECO:0007669"/>
    <property type="project" value="TreeGrafter"/>
</dbReference>
<dbReference type="PANTHER" id="PTHR31806:SF1">
    <property type="entry name" value="PURINE-CYTOSINE PERMEASE FCY2-RELATED"/>
    <property type="match status" value="1"/>
</dbReference>
<feature type="transmembrane region" description="Helical" evidence="2">
    <location>
        <begin position="43"/>
        <end position="62"/>
    </location>
</feature>
<evidence type="ECO:0000256" key="2">
    <source>
        <dbReference type="SAM" id="Phobius"/>
    </source>
</evidence>
<name>A0AAD7MFS5_9AGAR</name>
<proteinExistence type="predicted"/>
<evidence type="ECO:0000313" key="4">
    <source>
        <dbReference type="Proteomes" id="UP001215280"/>
    </source>
</evidence>
<feature type="transmembrane region" description="Helical" evidence="2">
    <location>
        <begin position="12"/>
        <end position="37"/>
    </location>
</feature>
<accession>A0AAD7MFS5</accession>
<organism evidence="3 4">
    <name type="scientific">Mycena maculata</name>
    <dbReference type="NCBI Taxonomy" id="230809"/>
    <lineage>
        <taxon>Eukaryota</taxon>
        <taxon>Fungi</taxon>
        <taxon>Dikarya</taxon>
        <taxon>Basidiomycota</taxon>
        <taxon>Agaricomycotina</taxon>
        <taxon>Agaricomycetes</taxon>
        <taxon>Agaricomycetidae</taxon>
        <taxon>Agaricales</taxon>
        <taxon>Marasmiineae</taxon>
        <taxon>Mycenaceae</taxon>
        <taxon>Mycena</taxon>
    </lineage>
</organism>
<dbReference type="AlphaFoldDB" id="A0AAD7MFS5"/>
<dbReference type="GO" id="GO:0022857">
    <property type="term" value="F:transmembrane transporter activity"/>
    <property type="evidence" value="ECO:0007669"/>
    <property type="project" value="InterPro"/>
</dbReference>